<dbReference type="Proteomes" id="UP000070646">
    <property type="component" value="Unassembled WGS sequence"/>
</dbReference>
<dbReference type="Gene3D" id="3.80.30.30">
    <property type="match status" value="1"/>
</dbReference>
<dbReference type="Gene3D" id="3.40.50.12110">
    <property type="match status" value="1"/>
</dbReference>
<accession>A0A133NDN0</accession>
<dbReference type="InterPro" id="IPR034559">
    <property type="entry name" value="SPL_Clostridia"/>
</dbReference>
<dbReference type="PANTHER" id="PTHR37822">
    <property type="entry name" value="SPORE PHOTOPRODUCT LYASE-RELATED"/>
    <property type="match status" value="1"/>
</dbReference>
<name>A0A133NDN0_CLOPF</name>
<sequence>MEIMFMFKPKRILFEKNSLNYEMGRNIYNYFKEYKDIEIIELKNNRIKQNIPGDDIKEFYKEGKSTIVVGVKRVGKFQSCKPSAHWQLPLLSGCVGNCQYCYLNTNLGDKPYVKINVNVEDILNQAQKYIDERKPNITIFEGSATSDPIPVEPYTNSLKRAIEFFANNDFARFRFVTKYTDVDSLLGLDHNGKTEVRFTINTDFVINNYERRTASLCERINASVKIAKANYPLGFIIAPVFIYEGWKEDYENLLKDLKEKLPRDLKHKLTFEVISHRYTTRAKNIIMDIFPDNKLPMDDEKRTFKYGQFGYGKYVYKKEDILEIKEFFMEIIDKYFPMSEIKYII</sequence>
<reference evidence="1 2" key="1">
    <citation type="submission" date="2016-01" db="EMBL/GenBank/DDBJ databases">
        <authorList>
            <person name="Oliw E.H."/>
        </authorList>
    </citation>
    <scope>NUCLEOTIDE SEQUENCE [LARGE SCALE GENOMIC DNA]</scope>
    <source>
        <strain evidence="1 2">MJR7757A</strain>
    </source>
</reference>
<dbReference type="PANTHER" id="PTHR37822:SF2">
    <property type="entry name" value="SPORE PHOTOPRODUCT LYASE"/>
    <property type="match status" value="1"/>
</dbReference>
<dbReference type="EMBL" id="LRPU01000013">
    <property type="protein sequence ID" value="KXA14389.1"/>
    <property type="molecule type" value="Genomic_DNA"/>
</dbReference>
<evidence type="ECO:0000313" key="1">
    <source>
        <dbReference type="EMBL" id="KXA14389.1"/>
    </source>
</evidence>
<dbReference type="AlphaFoldDB" id="A0A133NDN0"/>
<proteinExistence type="predicted"/>
<dbReference type="NCBIfam" id="TIGR04070">
    <property type="entry name" value="photo_TT_lyase"/>
    <property type="match status" value="1"/>
</dbReference>
<dbReference type="InterPro" id="IPR049539">
    <property type="entry name" value="SPL"/>
</dbReference>
<comment type="caution">
    <text evidence="1">The sequence shown here is derived from an EMBL/GenBank/DDBJ whole genome shotgun (WGS) entry which is preliminary data.</text>
</comment>
<evidence type="ECO:0000313" key="2">
    <source>
        <dbReference type="Proteomes" id="UP000070646"/>
    </source>
</evidence>
<dbReference type="SFLD" id="SFLDF00412">
    <property type="entry name" value="spore_photoproduct_lyase_2"/>
    <property type="match status" value="1"/>
</dbReference>
<dbReference type="SFLD" id="SFLDS00029">
    <property type="entry name" value="Radical_SAM"/>
    <property type="match status" value="1"/>
</dbReference>
<dbReference type="GO" id="GO:0042601">
    <property type="term" value="C:endospore-forming forespore"/>
    <property type="evidence" value="ECO:0007669"/>
    <property type="project" value="TreeGrafter"/>
</dbReference>
<dbReference type="Pfam" id="PF20903">
    <property type="entry name" value="SPL"/>
    <property type="match status" value="1"/>
</dbReference>
<dbReference type="GO" id="GO:0003913">
    <property type="term" value="F:DNA photolyase activity"/>
    <property type="evidence" value="ECO:0007669"/>
    <property type="project" value="InterPro"/>
</dbReference>
<gene>
    <name evidence="1" type="ORF">HMPREF3222_00344</name>
</gene>
<dbReference type="InterPro" id="IPR023897">
    <property type="entry name" value="SPL_firmicutes"/>
</dbReference>
<organism evidence="1 2">
    <name type="scientific">Clostridium perfringens</name>
    <dbReference type="NCBI Taxonomy" id="1502"/>
    <lineage>
        <taxon>Bacteria</taxon>
        <taxon>Bacillati</taxon>
        <taxon>Bacillota</taxon>
        <taxon>Clostridia</taxon>
        <taxon>Eubacteriales</taxon>
        <taxon>Clostridiaceae</taxon>
        <taxon>Clostridium</taxon>
    </lineage>
</organism>
<dbReference type="GO" id="GO:0051539">
    <property type="term" value="F:4 iron, 4 sulfur cluster binding"/>
    <property type="evidence" value="ECO:0007669"/>
    <property type="project" value="TreeGrafter"/>
</dbReference>
<dbReference type="InterPro" id="IPR007197">
    <property type="entry name" value="rSAM"/>
</dbReference>
<keyword evidence="1" id="KW-0456">Lyase</keyword>
<dbReference type="PATRIC" id="fig|1502.174.peg.346"/>
<dbReference type="SFLD" id="SFLDG01079">
    <property type="entry name" value="spore_photoproduct_lyase_like"/>
    <property type="match status" value="1"/>
</dbReference>
<protein>
    <submittedName>
        <fullName evidence="1">Putative spore photoproduct lyase</fullName>
    </submittedName>
</protein>
<dbReference type="GO" id="GO:1904047">
    <property type="term" value="F:S-adenosyl-L-methionine binding"/>
    <property type="evidence" value="ECO:0007669"/>
    <property type="project" value="InterPro"/>
</dbReference>